<dbReference type="KEGG" id="pzh:CX676_22010"/>
<accession>A0A2H5F5Y3</accession>
<dbReference type="Proteomes" id="UP000234530">
    <property type="component" value="Plasmid pPZ03"/>
</dbReference>
<dbReference type="InterPro" id="IPR005094">
    <property type="entry name" value="Endonuclease_MobA/VirD2"/>
</dbReference>
<protein>
    <recommendedName>
        <fullName evidence="2">MobA/VirD2-like nuclease domain-containing protein</fullName>
    </recommendedName>
</protein>
<proteinExistence type="predicted"/>
<keyword evidence="3" id="KW-0614">Plasmid</keyword>
<keyword evidence="4" id="KW-1185">Reference proteome</keyword>
<evidence type="ECO:0000256" key="1">
    <source>
        <dbReference type="SAM" id="MobiDB-lite"/>
    </source>
</evidence>
<feature type="compositionally biased region" description="Basic and acidic residues" evidence="1">
    <location>
        <begin position="610"/>
        <end position="624"/>
    </location>
</feature>
<evidence type="ECO:0000259" key="2">
    <source>
        <dbReference type="Pfam" id="PF03432"/>
    </source>
</evidence>
<dbReference type="RefSeq" id="WP_101754921.1">
    <property type="nucleotide sequence ID" value="NZ_CP025433.1"/>
</dbReference>
<dbReference type="EMBL" id="CP025433">
    <property type="protein sequence ID" value="AUH66971.1"/>
    <property type="molecule type" value="Genomic_DNA"/>
</dbReference>
<dbReference type="OrthoDB" id="98563at2"/>
<evidence type="ECO:0000313" key="3">
    <source>
        <dbReference type="EMBL" id="AUH66971.1"/>
    </source>
</evidence>
<gene>
    <name evidence="3" type="ORF">CX676_22010</name>
</gene>
<evidence type="ECO:0000313" key="4">
    <source>
        <dbReference type="Proteomes" id="UP000234530"/>
    </source>
</evidence>
<sequence>MSRGGLAEALIGEIEFPIWQGGAGMLAFQQAEVARAFDRFMTPRPKVSGRAAGLWRVTQGSNAVVLKKIHKGGTHTGKQLGNQLDYLFSKAAAVFGNMADLDPRARTLDGDQRKAVVDQWSDEWTGDPKNGQTTHLLVSFPFDVSAERARPVVEEWCMELFQSGLHSDGEEWAYVAALHTDRVNKHVHVVVNNRGLENGDWFFMAKDHAFNLDFMKERLVGIAGEHGLFLDKSSRLDRGILTYGPSRAEIERAAREGRAPIENRRQGRALSDALDQVQRNIEVLRSLAVMATLISDEDLARKIEAAAGLLEAGGIIHHRNQEIVMDLDTIRNRGDLATAFGTWLEESERDISRLPVQDQRELREELYGIASEIVRDLGDKRGAQMMHHAPRTAIYQAQMDETRITVQDRHKVIGPDGTREMTAQIGAAAEKAGLDPVVIQSRMESGAANAWQERAWIKADILAVADAKKIDLASEDGRGRAAELVDTFYAAAARVISRAVPIEQEATSDKLTRTLSAMAEAHAQHGKVEFQNDDHAERFGADFRDRYGAHVLARIAAGDTNALAVDFPDAGQRRAIARAVAAAGEAHQSVGMTLAQARQVNQKMADQEVGEQHRSRGKDHGHEL</sequence>
<dbReference type="Pfam" id="PF03432">
    <property type="entry name" value="Relaxase"/>
    <property type="match status" value="1"/>
</dbReference>
<organism evidence="3 4">
    <name type="scientific">Paracoccus zhejiangensis</name>
    <dbReference type="NCBI Taxonomy" id="1077935"/>
    <lineage>
        <taxon>Bacteria</taxon>
        <taxon>Pseudomonadati</taxon>
        <taxon>Pseudomonadota</taxon>
        <taxon>Alphaproteobacteria</taxon>
        <taxon>Rhodobacterales</taxon>
        <taxon>Paracoccaceae</taxon>
        <taxon>Paracoccus</taxon>
    </lineage>
</organism>
<feature type="region of interest" description="Disordered" evidence="1">
    <location>
        <begin position="601"/>
        <end position="624"/>
    </location>
</feature>
<name>A0A2H5F5Y3_9RHOB</name>
<dbReference type="AlphaFoldDB" id="A0A2H5F5Y3"/>
<geneLocation type="plasmid" evidence="4">
    <name>ppz03</name>
</geneLocation>
<feature type="domain" description="MobA/VirD2-like nuclease" evidence="2">
    <location>
        <begin position="117"/>
        <end position="206"/>
    </location>
</feature>
<reference evidence="3 4" key="1">
    <citation type="journal article" date="2013" name="Antonie Van Leeuwenhoek">
        <title>Paracoccus zhejiangensis sp. nov., isolated from activated sludge in wastewater-treatment system.</title>
        <authorList>
            <person name="Wu Z.G."/>
            <person name="Zhang D.F."/>
            <person name="Liu Y.L."/>
            <person name="Wang F."/>
            <person name="Jiang X."/>
            <person name="Li C."/>
            <person name="Li S.P."/>
            <person name="Hong Q."/>
            <person name="Li W.J."/>
        </authorList>
    </citation>
    <scope>NUCLEOTIDE SEQUENCE [LARGE SCALE GENOMIC DNA]</scope>
    <source>
        <strain evidence="3 4">J6</strain>
        <plasmid evidence="4">Plasmid ppz03</plasmid>
    </source>
</reference>